<evidence type="ECO:0000313" key="2">
    <source>
        <dbReference type="EMBL" id="RAI01637.1"/>
    </source>
</evidence>
<dbReference type="EMBL" id="QHHQ01000002">
    <property type="protein sequence ID" value="RAI01637.1"/>
    <property type="molecule type" value="Genomic_DNA"/>
</dbReference>
<accession>A0A8B2P052</accession>
<protein>
    <submittedName>
        <fullName evidence="2">Methylhydantoinase</fullName>
    </submittedName>
</protein>
<dbReference type="GO" id="GO:0005829">
    <property type="term" value="C:cytosol"/>
    <property type="evidence" value="ECO:0007669"/>
    <property type="project" value="TreeGrafter"/>
</dbReference>
<comment type="caution">
    <text evidence="2">The sequence shown here is derived from an EMBL/GenBank/DDBJ whole genome shotgun (WGS) entry which is preliminary data.</text>
</comment>
<dbReference type="AlphaFoldDB" id="A0A8B2P052"/>
<evidence type="ECO:0000259" key="1">
    <source>
        <dbReference type="Pfam" id="PF02538"/>
    </source>
</evidence>
<dbReference type="InterPro" id="IPR003692">
    <property type="entry name" value="Hydantoinase_B"/>
</dbReference>
<name>A0A8B2P052_9HYPH</name>
<feature type="domain" description="Hydantoinase B/oxoprolinase" evidence="1">
    <location>
        <begin position="17"/>
        <end position="536"/>
    </location>
</feature>
<reference evidence="2 3" key="1">
    <citation type="submission" date="2018-05" db="EMBL/GenBank/DDBJ databases">
        <title>Acuticoccus sediminis sp. nov., isolated from deep-sea sediment of Indian Ocean.</title>
        <authorList>
            <person name="Liu X."/>
            <person name="Lai Q."/>
            <person name="Du Y."/>
            <person name="Sun F."/>
            <person name="Zhang X."/>
            <person name="Wang S."/>
            <person name="Shao Z."/>
        </authorList>
    </citation>
    <scope>NUCLEOTIDE SEQUENCE [LARGE SCALE GENOMIC DNA]</scope>
    <source>
        <strain evidence="2 3">PTG4-2</strain>
    </source>
</reference>
<dbReference type="RefSeq" id="WP_111344629.1">
    <property type="nucleotide sequence ID" value="NZ_JAIWKD010000002.1"/>
</dbReference>
<organism evidence="2 3">
    <name type="scientific">Acuticoccus sediminis</name>
    <dbReference type="NCBI Taxonomy" id="2184697"/>
    <lineage>
        <taxon>Bacteria</taxon>
        <taxon>Pseudomonadati</taxon>
        <taxon>Pseudomonadota</taxon>
        <taxon>Alphaproteobacteria</taxon>
        <taxon>Hyphomicrobiales</taxon>
        <taxon>Amorphaceae</taxon>
        <taxon>Acuticoccus</taxon>
    </lineage>
</organism>
<dbReference type="GO" id="GO:0017168">
    <property type="term" value="F:5-oxoprolinase (ATP-hydrolyzing) activity"/>
    <property type="evidence" value="ECO:0007669"/>
    <property type="project" value="TreeGrafter"/>
</dbReference>
<dbReference type="PANTHER" id="PTHR11365">
    <property type="entry name" value="5-OXOPROLINASE RELATED"/>
    <property type="match status" value="1"/>
</dbReference>
<dbReference type="InterPro" id="IPR045079">
    <property type="entry name" value="Oxoprolinase-like"/>
</dbReference>
<dbReference type="GO" id="GO:0006749">
    <property type="term" value="P:glutathione metabolic process"/>
    <property type="evidence" value="ECO:0007669"/>
    <property type="project" value="TreeGrafter"/>
</dbReference>
<dbReference type="OrthoDB" id="9761586at2"/>
<evidence type="ECO:0000313" key="3">
    <source>
        <dbReference type="Proteomes" id="UP000249590"/>
    </source>
</evidence>
<proteinExistence type="predicted"/>
<dbReference type="PANTHER" id="PTHR11365:SF23">
    <property type="entry name" value="HYPOTHETICAL 5-OXOPROLINASE (EUROFUNG)-RELATED"/>
    <property type="match status" value="1"/>
</dbReference>
<dbReference type="Proteomes" id="UP000249590">
    <property type="component" value="Unassembled WGS sequence"/>
</dbReference>
<sequence length="601" mass="65085">MLTMPEAAPPIEERTVDPIARQIIKGALGSMQSEMEVLLERTAMSPFIREKKDYFIGIFDADGGLVMGTNIPVFGDLVRPIFEHYPLATMRPGDVYWYSDCYGTKGAVSHTPDQVYVAPVFVDGQVAAFVQSWAHFQDVGGMRPGSLSPDATDIFQEGIVVPPVRLYREGVMNEDAFRIFKRNSRFPEMIQGDTRAGVAAVHLGVRRLGDIMEKFGAGQVQATFASLIEETRRTVRARLAEAFPEGTVEVTEWVDDDGHGNGPFAIRFALVREGDRFILDTTRSDDQAPGPINYLTHPNVLNMIFGLYFLAEHTDVLLNEGACRILDEVRLRPGSILLPLSPAPLGQRGLTLVRMIAACCALVGTATKGRSVAASNVYALYYLRGTDDGAGAPFLITDGVGVGCGARPYADGTDAVYLVAQENYPAEFMDLTFPVRLLRYSLNPDSGGPGRWRGGCGVVREVELLAPAAMLSNRAGGGGFPPWGVAGGMNGGNTRWIVNPGRADERELPPMADGTILKKGDVLQMRTGGGGGWGHPFDREPERVREDVLGGMVSRESAERDYGVVLTGPGAEIDAAATAARRAERPAPGLFHRNHYAEVLA</sequence>
<dbReference type="Pfam" id="PF02538">
    <property type="entry name" value="Hydantoinase_B"/>
    <property type="match status" value="1"/>
</dbReference>
<keyword evidence="3" id="KW-1185">Reference proteome</keyword>
<gene>
    <name evidence="2" type="ORF">DLJ53_09475</name>
</gene>